<dbReference type="GO" id="GO:0019878">
    <property type="term" value="P:lysine biosynthetic process via aminoadipic acid"/>
    <property type="evidence" value="ECO:0007669"/>
    <property type="project" value="TreeGrafter"/>
</dbReference>
<organism evidence="8 9">
    <name type="scientific">Shigella dysenteriae WRSd3</name>
    <dbReference type="NCBI Taxonomy" id="1401327"/>
    <lineage>
        <taxon>Bacteria</taxon>
        <taxon>Pseudomonadati</taxon>
        <taxon>Pseudomonadota</taxon>
        <taxon>Gammaproteobacteria</taxon>
        <taxon>Enterobacterales</taxon>
        <taxon>Enterobacteriaceae</taxon>
        <taxon>Shigella</taxon>
    </lineage>
</organism>
<comment type="catalytic activity">
    <reaction evidence="4">
        <text>apo-[ACP] + CoA = holo-[ACP] + adenosine 3',5'-bisphosphate + H(+)</text>
        <dbReference type="Rhea" id="RHEA:12068"/>
        <dbReference type="Rhea" id="RHEA-COMP:9685"/>
        <dbReference type="Rhea" id="RHEA-COMP:9690"/>
        <dbReference type="ChEBI" id="CHEBI:15378"/>
        <dbReference type="ChEBI" id="CHEBI:29999"/>
        <dbReference type="ChEBI" id="CHEBI:57287"/>
        <dbReference type="ChEBI" id="CHEBI:58343"/>
        <dbReference type="ChEBI" id="CHEBI:64479"/>
        <dbReference type="EC" id="2.7.8.7"/>
    </reaction>
</comment>
<dbReference type="SUPFAM" id="SSF56214">
    <property type="entry name" value="4'-phosphopantetheinyl transferase"/>
    <property type="match status" value="2"/>
</dbReference>
<evidence type="ECO:0000256" key="2">
    <source>
        <dbReference type="ARBA" id="ARBA00013172"/>
    </source>
</evidence>
<evidence type="ECO:0000313" key="9">
    <source>
        <dbReference type="Proteomes" id="UP000017944"/>
    </source>
</evidence>
<dbReference type="GO" id="GO:0005829">
    <property type="term" value="C:cytosol"/>
    <property type="evidence" value="ECO:0007669"/>
    <property type="project" value="TreeGrafter"/>
</dbReference>
<dbReference type="NCBIfam" id="NF007676">
    <property type="entry name" value="PRK10351.1"/>
    <property type="match status" value="1"/>
</dbReference>
<evidence type="ECO:0000313" key="8">
    <source>
        <dbReference type="EMBL" id="ESU79432.1"/>
    </source>
</evidence>
<comment type="caution">
    <text evidence="8">The sequence shown here is derived from an EMBL/GenBank/DDBJ whole genome shotgun (WGS) entry which is preliminary data.</text>
</comment>
<keyword evidence="3 8" id="KW-0808">Transferase</keyword>
<comment type="function">
    <text evidence="5">May be involved in an alternative pathway for phosphopantetheinyl transfer and holo-ACP synthesis in E.coli. The native apo-protein substrate is unknown. Is able to functionally replace AcpS in vivo but only when expressed at high levels.</text>
</comment>
<dbReference type="GO" id="GO:0000287">
    <property type="term" value="F:magnesium ion binding"/>
    <property type="evidence" value="ECO:0007669"/>
    <property type="project" value="InterPro"/>
</dbReference>
<dbReference type="AlphaFoldDB" id="A0A090NGT4"/>
<evidence type="ECO:0000256" key="1">
    <source>
        <dbReference type="ARBA" id="ARBA00010990"/>
    </source>
</evidence>
<dbReference type="InterPro" id="IPR050559">
    <property type="entry name" value="P-Pant_transferase_sf"/>
</dbReference>
<dbReference type="FunFam" id="3.90.470.20:FF:000004">
    <property type="entry name" value="Holo-(Acyl carrier protein) synthase 2"/>
    <property type="match status" value="1"/>
</dbReference>
<dbReference type="PANTHER" id="PTHR12215">
    <property type="entry name" value="PHOSPHOPANTETHEINE TRANSFERASE"/>
    <property type="match status" value="1"/>
</dbReference>
<evidence type="ECO:0000256" key="3">
    <source>
        <dbReference type="ARBA" id="ARBA00022679"/>
    </source>
</evidence>
<evidence type="ECO:0000256" key="4">
    <source>
        <dbReference type="ARBA" id="ARBA00050875"/>
    </source>
</evidence>
<evidence type="ECO:0000259" key="7">
    <source>
        <dbReference type="Pfam" id="PF01648"/>
    </source>
</evidence>
<dbReference type="FunFam" id="3.90.470.20:FF:000002">
    <property type="entry name" value="Holo-(Acyl carrier protein) synthase 2"/>
    <property type="match status" value="1"/>
</dbReference>
<reference evidence="8 9" key="1">
    <citation type="submission" date="2013-10" db="EMBL/GenBank/DDBJ databases">
        <title>Draft genomes and the virulence plasmids of Sd1617 vaccine constructs: WRSd3 and WRSd5.</title>
        <authorList>
            <person name="Aksomboon Vongsawan A."/>
            <person name="Venkatesan M.M."/>
            <person name="Vaisvil B."/>
            <person name="Emel G."/>
            <person name="Kepatral V."/>
            <person name="Sethabutr O."/>
            <person name="Serichantalergs O."/>
            <person name="Mason C."/>
        </authorList>
    </citation>
    <scope>NUCLEOTIDE SEQUENCE [LARGE SCALE GENOMIC DNA]</scope>
    <source>
        <strain evidence="8 9">WRSd3</strain>
    </source>
</reference>
<feature type="domain" description="4'-phosphopantetheinyl transferase" evidence="7">
    <location>
        <begin position="120"/>
        <end position="199"/>
    </location>
</feature>
<dbReference type="GO" id="GO:0008897">
    <property type="term" value="F:holo-[acyl-carrier-protein] synthase activity"/>
    <property type="evidence" value="ECO:0007669"/>
    <property type="project" value="UniProtKB-EC"/>
</dbReference>
<name>A0A090NGT4_SHIDY</name>
<dbReference type="EMBL" id="AXUT01000163">
    <property type="protein sequence ID" value="ESU79432.1"/>
    <property type="molecule type" value="Genomic_DNA"/>
</dbReference>
<dbReference type="InterPro" id="IPR008278">
    <property type="entry name" value="4-PPantetheinyl_Trfase_dom"/>
</dbReference>
<evidence type="ECO:0000256" key="5">
    <source>
        <dbReference type="ARBA" id="ARBA00055866"/>
    </source>
</evidence>
<dbReference type="InterPro" id="IPR037143">
    <property type="entry name" value="4-PPantetheinyl_Trfase_dom_sf"/>
</dbReference>
<gene>
    <name evidence="8" type="ORF">WRSd3_02143</name>
</gene>
<dbReference type="Gene3D" id="3.90.470.20">
    <property type="entry name" value="4'-phosphopantetheinyl transferase domain"/>
    <property type="match status" value="2"/>
</dbReference>
<evidence type="ECO:0000256" key="6">
    <source>
        <dbReference type="ARBA" id="ARBA00071752"/>
    </source>
</evidence>
<dbReference type="PANTHER" id="PTHR12215:SF10">
    <property type="entry name" value="L-AMINOADIPATE-SEMIALDEHYDE DEHYDROGENASE-PHOSPHOPANTETHEINYL TRANSFERASE"/>
    <property type="match status" value="1"/>
</dbReference>
<dbReference type="Proteomes" id="UP000017944">
    <property type="component" value="Unassembled WGS sequence"/>
</dbReference>
<dbReference type="EC" id="2.7.8.7" evidence="2"/>
<comment type="similarity">
    <text evidence="1">Belongs to the P-Pant transferase superfamily. Gsp/Sfp/HetI/AcpT family.</text>
</comment>
<proteinExistence type="inferred from homology"/>
<protein>
    <recommendedName>
        <fullName evidence="6">4'-phosphopantetheinyl transferase AcpT</fullName>
        <ecNumber evidence="2">2.7.8.7</ecNumber>
    </recommendedName>
</protein>
<dbReference type="PATRIC" id="fig|1401327.3.peg.1982"/>
<dbReference type="Pfam" id="PF01648">
    <property type="entry name" value="ACPS"/>
    <property type="match status" value="1"/>
</dbReference>
<sequence length="227" mass="25137">MKPARLIVSFCRVTTLPLAALIHPSSLNVGPDMYRIVLGKVSTLSAAPLPPGLREQAPQGPRRERWLAGRALLSHTLSPLPEIIYGEQGKPAFAPETPLWFNLSHSGDDIALLLSDEGEVGCDIEVIRPRANWRWLANAVFSLGEHAEMDAVHPDQQLEMFWRIWTRKEAIVKQRGGSAWQIVSVDSTYHSSLSVSHCQLENLSLAICTPTPFTLTADSVQWINSVN</sequence>
<accession>A0A090NGT4</accession>